<accession>A0A150N3T8</accession>
<reference evidence="1 2" key="1">
    <citation type="submission" date="2016-01" db="EMBL/GenBank/DDBJ databases">
        <title>Draft Genome Sequences of Seven Thermophilic Sporeformers Isolated from Foods.</title>
        <authorList>
            <person name="Berendsen E.M."/>
            <person name="Wells-Bennik M.H."/>
            <person name="Krawcyk A.O."/>
            <person name="De Jong A."/>
            <person name="Holsappel S."/>
            <person name="Eijlander R.T."/>
            <person name="Kuipers O.P."/>
        </authorList>
    </citation>
    <scope>NUCLEOTIDE SEQUENCE [LARGE SCALE GENOMIC DNA]</scope>
    <source>
        <strain evidence="1 2">B4114</strain>
    </source>
</reference>
<evidence type="ECO:0000313" key="1">
    <source>
        <dbReference type="EMBL" id="KYD31318.1"/>
    </source>
</evidence>
<dbReference type="EMBL" id="LQYY01000151">
    <property type="protein sequence ID" value="KYD31318.1"/>
    <property type="molecule type" value="Genomic_DNA"/>
</dbReference>
<dbReference type="PATRIC" id="fig|1422.17.peg.2128"/>
<gene>
    <name evidence="1" type="ORF">B4114_0078</name>
</gene>
<dbReference type="AlphaFoldDB" id="A0A150N3T8"/>
<protein>
    <submittedName>
        <fullName evidence="1">Uncharacterized protein</fullName>
    </submittedName>
</protein>
<organism evidence="1 2">
    <name type="scientific">Geobacillus stearothermophilus</name>
    <name type="common">Bacillus stearothermophilus</name>
    <dbReference type="NCBI Taxonomy" id="1422"/>
    <lineage>
        <taxon>Bacteria</taxon>
        <taxon>Bacillati</taxon>
        <taxon>Bacillota</taxon>
        <taxon>Bacilli</taxon>
        <taxon>Bacillales</taxon>
        <taxon>Anoxybacillaceae</taxon>
        <taxon>Geobacillus</taxon>
    </lineage>
</organism>
<comment type="caution">
    <text evidence="1">The sequence shown here is derived from an EMBL/GenBank/DDBJ whole genome shotgun (WGS) entry which is preliminary data.</text>
</comment>
<name>A0A150N3T8_GEOSE</name>
<dbReference type="Proteomes" id="UP000075517">
    <property type="component" value="Unassembled WGS sequence"/>
</dbReference>
<sequence>MLSLVSFTIHVLCTMKVILAILDKIAHPSLSPHQQNRKRIK</sequence>
<proteinExistence type="predicted"/>
<evidence type="ECO:0000313" key="2">
    <source>
        <dbReference type="Proteomes" id="UP000075517"/>
    </source>
</evidence>